<dbReference type="GO" id="GO:0043565">
    <property type="term" value="F:sequence-specific DNA binding"/>
    <property type="evidence" value="ECO:0007669"/>
    <property type="project" value="InterPro"/>
</dbReference>
<dbReference type="SMART" id="SM00342">
    <property type="entry name" value="HTH_ARAC"/>
    <property type="match status" value="1"/>
</dbReference>
<dbReference type="Proteomes" id="UP000241074">
    <property type="component" value="Chromosome"/>
</dbReference>
<accession>A0A2P1PNI3</accession>
<evidence type="ECO:0000313" key="5">
    <source>
        <dbReference type="EMBL" id="AVP96414.1"/>
    </source>
</evidence>
<dbReference type="EMBL" id="CP027860">
    <property type="protein sequence ID" value="AVP96414.1"/>
    <property type="molecule type" value="Genomic_DNA"/>
</dbReference>
<dbReference type="PRINTS" id="PR00032">
    <property type="entry name" value="HTHARAC"/>
</dbReference>
<organism evidence="5 6">
    <name type="scientific">Ahniella affigens</name>
    <dbReference type="NCBI Taxonomy" id="2021234"/>
    <lineage>
        <taxon>Bacteria</taxon>
        <taxon>Pseudomonadati</taxon>
        <taxon>Pseudomonadota</taxon>
        <taxon>Gammaproteobacteria</taxon>
        <taxon>Lysobacterales</taxon>
        <taxon>Rhodanobacteraceae</taxon>
        <taxon>Ahniella</taxon>
    </lineage>
</organism>
<dbReference type="InterPro" id="IPR009057">
    <property type="entry name" value="Homeodomain-like_sf"/>
</dbReference>
<dbReference type="KEGG" id="xba:C7S18_04040"/>
<dbReference type="Pfam" id="PF12833">
    <property type="entry name" value="HTH_18"/>
    <property type="match status" value="1"/>
</dbReference>
<dbReference type="OrthoDB" id="9783876at2"/>
<feature type="domain" description="HTH araC/xylS-type" evidence="4">
    <location>
        <begin position="219"/>
        <end position="317"/>
    </location>
</feature>
<dbReference type="InterPro" id="IPR020449">
    <property type="entry name" value="Tscrpt_reg_AraC-type_HTH"/>
</dbReference>
<proteinExistence type="predicted"/>
<evidence type="ECO:0000313" key="6">
    <source>
        <dbReference type="Proteomes" id="UP000241074"/>
    </source>
</evidence>
<dbReference type="InterPro" id="IPR018060">
    <property type="entry name" value="HTH_AraC"/>
</dbReference>
<keyword evidence="1" id="KW-0805">Transcription regulation</keyword>
<keyword evidence="6" id="KW-1185">Reference proteome</keyword>
<keyword evidence="3" id="KW-0804">Transcription</keyword>
<dbReference type="PANTHER" id="PTHR46796:SF7">
    <property type="entry name" value="ARAC FAMILY TRANSCRIPTIONAL REGULATOR"/>
    <property type="match status" value="1"/>
</dbReference>
<dbReference type="SUPFAM" id="SSF46689">
    <property type="entry name" value="Homeodomain-like"/>
    <property type="match status" value="2"/>
</dbReference>
<reference evidence="5 6" key="1">
    <citation type="submission" date="2018-03" db="EMBL/GenBank/DDBJ databases">
        <title>Ahniella affigens gen. nov., sp. nov., a gammaproteobacterium isolated from sandy soil near a stream.</title>
        <authorList>
            <person name="Ko Y."/>
            <person name="Kim J.-H."/>
        </authorList>
    </citation>
    <scope>NUCLEOTIDE SEQUENCE [LARGE SCALE GENOMIC DNA]</scope>
    <source>
        <strain evidence="5 6">D13</strain>
    </source>
</reference>
<evidence type="ECO:0000256" key="2">
    <source>
        <dbReference type="ARBA" id="ARBA00023125"/>
    </source>
</evidence>
<reference evidence="5 6" key="2">
    <citation type="submission" date="2018-03" db="EMBL/GenBank/DDBJ databases">
        <authorList>
            <person name="Keele B.F."/>
        </authorList>
    </citation>
    <scope>NUCLEOTIDE SEQUENCE [LARGE SCALE GENOMIC DNA]</scope>
    <source>
        <strain evidence="5 6">D13</strain>
    </source>
</reference>
<dbReference type="InterPro" id="IPR032783">
    <property type="entry name" value="AraC_lig"/>
</dbReference>
<dbReference type="GO" id="GO:0003700">
    <property type="term" value="F:DNA-binding transcription factor activity"/>
    <property type="evidence" value="ECO:0007669"/>
    <property type="project" value="InterPro"/>
</dbReference>
<dbReference type="PANTHER" id="PTHR46796">
    <property type="entry name" value="HTH-TYPE TRANSCRIPTIONAL ACTIVATOR RHAS-RELATED"/>
    <property type="match status" value="1"/>
</dbReference>
<evidence type="ECO:0000259" key="4">
    <source>
        <dbReference type="PROSITE" id="PS01124"/>
    </source>
</evidence>
<evidence type="ECO:0000256" key="1">
    <source>
        <dbReference type="ARBA" id="ARBA00023015"/>
    </source>
</evidence>
<dbReference type="InterPro" id="IPR018062">
    <property type="entry name" value="HTH_AraC-typ_CS"/>
</dbReference>
<dbReference type="RefSeq" id="WP_106890343.1">
    <property type="nucleotide sequence ID" value="NZ_CP027860.1"/>
</dbReference>
<keyword evidence="2" id="KW-0238">DNA-binding</keyword>
<dbReference type="Gene3D" id="1.10.10.60">
    <property type="entry name" value="Homeodomain-like"/>
    <property type="match status" value="2"/>
</dbReference>
<dbReference type="AlphaFoldDB" id="A0A2P1PNI3"/>
<sequence length="324" mass="35197">MLASADLVDDVLRSLRISGSLLLRESYAPAWAVAIPGADTLGALMRAAPRSRVVAFHLVEFGHCELRPDGAEHFTLTAGELAICFGGMPHRLSLGKPIRAQDIATLLAGGVNQQRAEHVGVGTALLCGAFTFQHTRFNPLLDALPTVLRVKLSRPGSLHNLTGVAQLLAAELERARFGQSFVVERLLEVLCAESIRAHLEQSPENTVGWFRGIKDPVVGRALAAMHRRPGQDWTVPRLAAEVAMSPSRFAARFTACLAESPMAYLAKWRMNIACRQLTTSHISIDTIATEVGYDSVAAFNRAFKKHVGLPPATWRARAQVEPTT</sequence>
<protein>
    <submittedName>
        <fullName evidence="5">AraC family transcriptional regulator</fullName>
    </submittedName>
</protein>
<dbReference type="Pfam" id="PF12852">
    <property type="entry name" value="Cupin_6"/>
    <property type="match status" value="1"/>
</dbReference>
<dbReference type="InterPro" id="IPR050204">
    <property type="entry name" value="AraC_XylS_family_regulators"/>
</dbReference>
<dbReference type="PROSITE" id="PS00041">
    <property type="entry name" value="HTH_ARAC_FAMILY_1"/>
    <property type="match status" value="1"/>
</dbReference>
<name>A0A2P1PNI3_9GAMM</name>
<evidence type="ECO:0000256" key="3">
    <source>
        <dbReference type="ARBA" id="ARBA00023163"/>
    </source>
</evidence>
<gene>
    <name evidence="5" type="ORF">C7S18_04040</name>
</gene>
<dbReference type="PROSITE" id="PS01124">
    <property type="entry name" value="HTH_ARAC_FAMILY_2"/>
    <property type="match status" value="1"/>
</dbReference>